<dbReference type="OrthoDB" id="5244212at2"/>
<proteinExistence type="predicted"/>
<reference evidence="1 2" key="1">
    <citation type="submission" date="2018-10" db="EMBL/GenBank/DDBJ databases">
        <title>Genomic Encyclopedia of Archaeal and Bacterial Type Strains, Phase II (KMG-II): from individual species to whole genera.</title>
        <authorList>
            <person name="Goeker M."/>
        </authorList>
    </citation>
    <scope>NUCLEOTIDE SEQUENCE [LARGE SCALE GENOMIC DNA]</scope>
    <source>
        <strain evidence="1 2">DSM 14954</strain>
    </source>
</reference>
<evidence type="ECO:0000313" key="1">
    <source>
        <dbReference type="EMBL" id="RKQ85997.1"/>
    </source>
</evidence>
<dbReference type="AlphaFoldDB" id="A0A660KWA7"/>
<protein>
    <submittedName>
        <fullName evidence="1">Uncharacterized protein</fullName>
    </submittedName>
</protein>
<dbReference type="Proteomes" id="UP000278962">
    <property type="component" value="Unassembled WGS sequence"/>
</dbReference>
<keyword evidence="2" id="KW-1185">Reference proteome</keyword>
<organism evidence="1 2">
    <name type="scientific">Solirubrobacter pauli</name>
    <dbReference type="NCBI Taxonomy" id="166793"/>
    <lineage>
        <taxon>Bacteria</taxon>
        <taxon>Bacillati</taxon>
        <taxon>Actinomycetota</taxon>
        <taxon>Thermoleophilia</taxon>
        <taxon>Solirubrobacterales</taxon>
        <taxon>Solirubrobacteraceae</taxon>
        <taxon>Solirubrobacter</taxon>
    </lineage>
</organism>
<evidence type="ECO:0000313" key="2">
    <source>
        <dbReference type="Proteomes" id="UP000278962"/>
    </source>
</evidence>
<dbReference type="RefSeq" id="WP_147447896.1">
    <property type="nucleotide sequence ID" value="NZ_RBIL01000002.1"/>
</dbReference>
<comment type="caution">
    <text evidence="1">The sequence shown here is derived from an EMBL/GenBank/DDBJ whole genome shotgun (WGS) entry which is preliminary data.</text>
</comment>
<gene>
    <name evidence="1" type="ORF">C8N24_4005</name>
</gene>
<sequence length="92" mass="10109">MNSERSQAYGRVMRTLEDLGPSKLLPAEQARVRAVADTLLFSEDGRDDTTVEAIGSVHALTDHLVATERWSESSAQQLRDDLEACGPALLLR</sequence>
<name>A0A660KWA7_9ACTN</name>
<accession>A0A660KWA7</accession>
<dbReference type="EMBL" id="RBIL01000002">
    <property type="protein sequence ID" value="RKQ85997.1"/>
    <property type="molecule type" value="Genomic_DNA"/>
</dbReference>